<name>A0A2B7YZ19_POLH7</name>
<feature type="compositionally biased region" description="Basic residues" evidence="1">
    <location>
        <begin position="722"/>
        <end position="731"/>
    </location>
</feature>
<feature type="compositionally biased region" description="Polar residues" evidence="1">
    <location>
        <begin position="287"/>
        <end position="303"/>
    </location>
</feature>
<gene>
    <name evidence="3" type="ORF">AJ80_01704</name>
</gene>
<feature type="compositionally biased region" description="Basic and acidic residues" evidence="1">
    <location>
        <begin position="732"/>
        <end position="746"/>
    </location>
</feature>
<evidence type="ECO:0000256" key="1">
    <source>
        <dbReference type="SAM" id="MobiDB-lite"/>
    </source>
</evidence>
<accession>A0A2B7YZ19</accession>
<dbReference type="AlphaFoldDB" id="A0A2B7YZ19"/>
<dbReference type="Pfam" id="PF17283">
    <property type="entry name" value="Zn_ribbon_SprT"/>
    <property type="match status" value="1"/>
</dbReference>
<feature type="compositionally biased region" description="Polar residues" evidence="1">
    <location>
        <begin position="452"/>
        <end position="469"/>
    </location>
</feature>
<dbReference type="PANTHER" id="PTHR23099:SF0">
    <property type="entry name" value="GERM CELL NUCLEAR ACIDIC PROTEIN"/>
    <property type="match status" value="1"/>
</dbReference>
<keyword evidence="4" id="KW-1185">Reference proteome</keyword>
<feature type="compositionally biased region" description="Gly residues" evidence="1">
    <location>
        <begin position="39"/>
        <end position="51"/>
    </location>
</feature>
<feature type="domain" description="SprT-like" evidence="2">
    <location>
        <begin position="563"/>
        <end position="720"/>
    </location>
</feature>
<dbReference type="STRING" id="1447883.A0A2B7YZ19"/>
<feature type="region of interest" description="Disordered" evidence="1">
    <location>
        <begin position="1"/>
        <end position="133"/>
    </location>
</feature>
<dbReference type="InterPro" id="IPR006640">
    <property type="entry name" value="SprT-like_domain"/>
</dbReference>
<feature type="compositionally biased region" description="Low complexity" evidence="1">
    <location>
        <begin position="377"/>
        <end position="395"/>
    </location>
</feature>
<feature type="compositionally biased region" description="Low complexity" evidence="1">
    <location>
        <begin position="106"/>
        <end position="125"/>
    </location>
</feature>
<dbReference type="Pfam" id="PF10263">
    <property type="entry name" value="SprT-like"/>
    <property type="match status" value="1"/>
</dbReference>
<feature type="compositionally biased region" description="Acidic residues" evidence="1">
    <location>
        <begin position="246"/>
        <end position="257"/>
    </location>
</feature>
<organism evidence="3 4">
    <name type="scientific">Polytolypa hystricis (strain UAMH7299)</name>
    <dbReference type="NCBI Taxonomy" id="1447883"/>
    <lineage>
        <taxon>Eukaryota</taxon>
        <taxon>Fungi</taxon>
        <taxon>Dikarya</taxon>
        <taxon>Ascomycota</taxon>
        <taxon>Pezizomycotina</taxon>
        <taxon>Eurotiomycetes</taxon>
        <taxon>Eurotiomycetidae</taxon>
        <taxon>Onygenales</taxon>
        <taxon>Onygenales incertae sedis</taxon>
        <taxon>Polytolypa</taxon>
    </lineage>
</organism>
<feature type="compositionally biased region" description="Low complexity" evidence="1">
    <location>
        <begin position="277"/>
        <end position="286"/>
    </location>
</feature>
<dbReference type="GO" id="GO:0005634">
    <property type="term" value="C:nucleus"/>
    <property type="evidence" value="ECO:0007669"/>
    <property type="project" value="TreeGrafter"/>
</dbReference>
<feature type="compositionally biased region" description="Polar residues" evidence="1">
    <location>
        <begin position="329"/>
        <end position="343"/>
    </location>
</feature>
<evidence type="ECO:0000313" key="3">
    <source>
        <dbReference type="EMBL" id="PGH26575.1"/>
    </source>
</evidence>
<protein>
    <recommendedName>
        <fullName evidence="2">SprT-like domain-containing protein</fullName>
    </recommendedName>
</protein>
<feature type="region of interest" description="Disordered" evidence="1">
    <location>
        <begin position="155"/>
        <end position="230"/>
    </location>
</feature>
<feature type="compositionally biased region" description="Polar residues" evidence="1">
    <location>
        <begin position="559"/>
        <end position="580"/>
    </location>
</feature>
<feature type="compositionally biased region" description="Basic and acidic residues" evidence="1">
    <location>
        <begin position="16"/>
        <end position="31"/>
    </location>
</feature>
<dbReference type="PANTHER" id="PTHR23099">
    <property type="entry name" value="TRANSCRIPTIONAL REGULATOR"/>
    <property type="match status" value="1"/>
</dbReference>
<evidence type="ECO:0000259" key="2">
    <source>
        <dbReference type="SMART" id="SM00731"/>
    </source>
</evidence>
<comment type="caution">
    <text evidence="3">The sequence shown here is derived from an EMBL/GenBank/DDBJ whole genome shotgun (WGS) entry which is preliminary data.</text>
</comment>
<proteinExistence type="predicted"/>
<dbReference type="InterPro" id="IPR035240">
    <property type="entry name" value="SprT_Zn_ribbon"/>
</dbReference>
<dbReference type="Proteomes" id="UP000224634">
    <property type="component" value="Unassembled WGS sequence"/>
</dbReference>
<feature type="compositionally biased region" description="Basic and acidic residues" evidence="1">
    <location>
        <begin position="52"/>
        <end position="70"/>
    </location>
</feature>
<reference evidence="3 4" key="1">
    <citation type="submission" date="2017-10" db="EMBL/GenBank/DDBJ databases">
        <title>Comparative genomics in systemic dimorphic fungi from Ajellomycetaceae.</title>
        <authorList>
            <person name="Munoz J.F."/>
            <person name="Mcewen J.G."/>
            <person name="Clay O.K."/>
            <person name="Cuomo C.A."/>
        </authorList>
    </citation>
    <scope>NUCLEOTIDE SEQUENCE [LARGE SCALE GENOMIC DNA]</scope>
    <source>
        <strain evidence="3 4">UAMH7299</strain>
    </source>
</reference>
<feature type="region of interest" description="Disordered" evidence="1">
    <location>
        <begin position="721"/>
        <end position="763"/>
    </location>
</feature>
<feature type="region of interest" description="Disordered" evidence="1">
    <location>
        <begin position="445"/>
        <end position="484"/>
    </location>
</feature>
<feature type="region of interest" description="Disordered" evidence="1">
    <location>
        <begin position="552"/>
        <end position="603"/>
    </location>
</feature>
<evidence type="ECO:0000313" key="4">
    <source>
        <dbReference type="Proteomes" id="UP000224634"/>
    </source>
</evidence>
<dbReference type="EMBL" id="PDNA01000015">
    <property type="protein sequence ID" value="PGH26575.1"/>
    <property type="molecule type" value="Genomic_DNA"/>
</dbReference>
<dbReference type="OrthoDB" id="20772at2759"/>
<feature type="compositionally biased region" description="Basic and acidic residues" evidence="1">
    <location>
        <begin position="350"/>
        <end position="368"/>
    </location>
</feature>
<feature type="compositionally biased region" description="Basic and acidic residues" evidence="1">
    <location>
        <begin position="191"/>
        <end position="209"/>
    </location>
</feature>
<feature type="compositionally biased region" description="Low complexity" evidence="1">
    <location>
        <begin position="581"/>
        <end position="597"/>
    </location>
</feature>
<dbReference type="GO" id="GO:0006950">
    <property type="term" value="P:response to stress"/>
    <property type="evidence" value="ECO:0007669"/>
    <property type="project" value="UniProtKB-ARBA"/>
</dbReference>
<feature type="region of interest" description="Disordered" evidence="1">
    <location>
        <begin position="327"/>
        <end position="408"/>
    </location>
</feature>
<feature type="region of interest" description="Disordered" evidence="1">
    <location>
        <begin position="243"/>
        <end position="312"/>
    </location>
</feature>
<feature type="compositionally biased region" description="Basic and acidic residues" evidence="1">
    <location>
        <begin position="158"/>
        <end position="167"/>
    </location>
</feature>
<dbReference type="SMART" id="SM00731">
    <property type="entry name" value="SprT"/>
    <property type="match status" value="1"/>
</dbReference>
<sequence length="763" mass="83323">MARLNRAGGRANNGRDANEGTNKHGLREQPRSAKSTGNNAGGTGLRNGNGTKGDEQLGHDSARAFEKGTRTAEGIYIDASSSDGERTDDDGNDSDGGRQGQGMGVLGDSSLGRIGSGNSSRIGSPGKRRTLRPLRAAQINSLLLPLEKAVRNMSITDGLDRENRDPVAPESEEDGRPRIMPAVVETNIPRQGRETPKRAAKETQRRAVRPETAIEEELGDSDKEGFNSLDDFIIGDDESVSYFENTESESGEEEEWEGSFTQQSPGRKLFRGVRPKATATRTTITTHKGNANKASCNVNSGDSSDLPRLGPLSPSKIYSAPIPKLDLKPTSSLLSQTHTSPTKQLIEDMDNLKIYESDRESSQHDTDSPPKTSRKASFSTPPSTPSKPRLNSPSKPKSRIPPSPHRANIDAFWNPEIINEWNDEYSPKKSTIPRRRVLQDFSIYPDDEDTESGSSNASSPVKDLTSGTKNPAKKGVSPTKTKLSEAAARKALVAKKREFDARKISLAENFLKELDDTVTGGEVQKLSAATGGIKIIWSKKLNTTAGRANWKRVAAKQKPSPSQEATASFESDQPHPNTHIPTGSKSSTSLSSMATPSSRPPPVLHHASIELAEKIIDNEDRLINTLAHEYCHLANFMISEVRNNPHGASFKAWAAKCTAALERNETYAGRVEITTKHSYDIHYKYLWCCEVCGYEYGRHSKSIDTKKSRCGKCKGVLVQVRPKPRQTKKKKKDGDEKESAGTRKAIESVAESMGSVRLSGNRE</sequence>